<dbReference type="InterPro" id="IPR013591">
    <property type="entry name" value="Brevis_radix_dom"/>
</dbReference>
<evidence type="ECO:0000313" key="7">
    <source>
        <dbReference type="Proteomes" id="UP001085076"/>
    </source>
</evidence>
<comment type="caution">
    <text evidence="6">The sequence shown here is derived from an EMBL/GenBank/DDBJ whole genome shotgun (WGS) entry which is preliminary data.</text>
</comment>
<feature type="region of interest" description="Disordered" evidence="4">
    <location>
        <begin position="162"/>
        <end position="294"/>
    </location>
</feature>
<dbReference type="OrthoDB" id="10250282at2759"/>
<reference evidence="6" key="2">
    <citation type="journal article" date="2022" name="Hortic Res">
        <title>The genome of Dioscorea zingiberensis sheds light on the biosynthesis, origin and evolution of the medicinally important diosgenin saponins.</title>
        <authorList>
            <person name="Li Y."/>
            <person name="Tan C."/>
            <person name="Li Z."/>
            <person name="Guo J."/>
            <person name="Li S."/>
            <person name="Chen X."/>
            <person name="Wang C."/>
            <person name="Dai X."/>
            <person name="Yang H."/>
            <person name="Song W."/>
            <person name="Hou L."/>
            <person name="Xu J."/>
            <person name="Tong Z."/>
            <person name="Xu A."/>
            <person name="Yuan X."/>
            <person name="Wang W."/>
            <person name="Yang Q."/>
            <person name="Chen L."/>
            <person name="Sun Z."/>
            <person name="Wang K."/>
            <person name="Pan B."/>
            <person name="Chen J."/>
            <person name="Bao Y."/>
            <person name="Liu F."/>
            <person name="Qi X."/>
            <person name="Gang D.R."/>
            <person name="Wen J."/>
            <person name="Li J."/>
        </authorList>
    </citation>
    <scope>NUCLEOTIDE SEQUENCE</scope>
    <source>
        <strain evidence="6">Dzin_1.0</strain>
    </source>
</reference>
<dbReference type="InterPro" id="IPR027988">
    <property type="entry name" value="BRX_N"/>
</dbReference>
<dbReference type="AlphaFoldDB" id="A0A9D5CYS7"/>
<dbReference type="Pfam" id="PF08381">
    <property type="entry name" value="BRX"/>
    <property type="match status" value="2"/>
</dbReference>
<protein>
    <recommendedName>
        <fullName evidence="5">BRX domain-containing protein</fullName>
    </recommendedName>
</protein>
<reference evidence="6" key="1">
    <citation type="submission" date="2021-03" db="EMBL/GenBank/DDBJ databases">
        <authorList>
            <person name="Li Z."/>
            <person name="Yang C."/>
        </authorList>
    </citation>
    <scope>NUCLEOTIDE SEQUENCE</scope>
    <source>
        <strain evidence="6">Dzin_1.0</strain>
        <tissue evidence="6">Leaf</tissue>
    </source>
</reference>
<dbReference type="PROSITE" id="PS51514">
    <property type="entry name" value="BRX"/>
    <property type="match status" value="2"/>
</dbReference>
<keyword evidence="3" id="KW-0539">Nucleus</keyword>
<evidence type="ECO:0000256" key="4">
    <source>
        <dbReference type="SAM" id="MobiDB-lite"/>
    </source>
</evidence>
<dbReference type="Proteomes" id="UP001085076">
    <property type="component" value="Miscellaneous, Linkage group lg02"/>
</dbReference>
<evidence type="ECO:0000256" key="1">
    <source>
        <dbReference type="ARBA" id="ARBA00004123"/>
    </source>
</evidence>
<feature type="domain" description="BRX" evidence="5">
    <location>
        <begin position="106"/>
        <end position="161"/>
    </location>
</feature>
<evidence type="ECO:0000256" key="3">
    <source>
        <dbReference type="ARBA" id="ARBA00023242"/>
    </source>
</evidence>
<gene>
    <name evidence="6" type="ORF">J5N97_009447</name>
</gene>
<dbReference type="PANTHER" id="PTHR46058">
    <property type="entry name" value="PROTEIN BREVIS RADIX-LIKE 1"/>
    <property type="match status" value="1"/>
</dbReference>
<feature type="compositionally biased region" description="Basic and acidic residues" evidence="4">
    <location>
        <begin position="216"/>
        <end position="227"/>
    </location>
</feature>
<dbReference type="Pfam" id="PF13713">
    <property type="entry name" value="BRX_N"/>
    <property type="match status" value="1"/>
</dbReference>
<evidence type="ECO:0000313" key="6">
    <source>
        <dbReference type="EMBL" id="KAJ0981192.1"/>
    </source>
</evidence>
<name>A0A9D5CYS7_9LILI</name>
<dbReference type="InterPro" id="IPR044532">
    <property type="entry name" value="BRX-like"/>
</dbReference>
<comment type="similarity">
    <text evidence="2">Belongs to the BRX family.</text>
</comment>
<dbReference type="GO" id="GO:0005634">
    <property type="term" value="C:nucleus"/>
    <property type="evidence" value="ECO:0007669"/>
    <property type="project" value="UniProtKB-SubCell"/>
</dbReference>
<feature type="compositionally biased region" description="Acidic residues" evidence="4">
    <location>
        <begin position="253"/>
        <end position="268"/>
    </location>
</feature>
<evidence type="ECO:0000259" key="5">
    <source>
        <dbReference type="PROSITE" id="PS51514"/>
    </source>
</evidence>
<accession>A0A9D5CYS7</accession>
<feature type="domain" description="BRX" evidence="5">
    <location>
        <begin position="287"/>
        <end position="342"/>
    </location>
</feature>
<dbReference type="PANTHER" id="PTHR46058:SF2">
    <property type="entry name" value="PROTEIN BREVIS RADIX-LIKE 3"/>
    <property type="match status" value="1"/>
</dbReference>
<keyword evidence="7" id="KW-1185">Reference proteome</keyword>
<sequence length="346" mass="38725">MLTCVASSKQPGPPPDDDVVVAGVGTPRSRHTIKSLTTQIKEMAIKASGAYRQCKPCSGAVVVEKRDYMESEASVSGNRTPPSMSGLTEEATSVFMEEEEEEGGEREWISQVEPGVLITFVSVAGGGNDLKRIRFSREMFNKWQAQRWWAENHEKVMELYNVQGTNHPPPTLPGSEDESSKKEMVNPMTPPLNEERPNGNSSQRAVMGSSSSDESQEQHQGHSHSRDSPVLSSNSGVKTGMLCKSSSSSSSNMEEEEEEEEEEKEEVEGSGGETSVSTSNDSSDQEREWVQQDEPGVYLTIRARPGGVRELRRVRFSRERFGEMLARMWWEENRDRIHQQYLFKVN</sequence>
<proteinExistence type="inferred from homology"/>
<organism evidence="6 7">
    <name type="scientific">Dioscorea zingiberensis</name>
    <dbReference type="NCBI Taxonomy" id="325984"/>
    <lineage>
        <taxon>Eukaryota</taxon>
        <taxon>Viridiplantae</taxon>
        <taxon>Streptophyta</taxon>
        <taxon>Embryophyta</taxon>
        <taxon>Tracheophyta</taxon>
        <taxon>Spermatophyta</taxon>
        <taxon>Magnoliopsida</taxon>
        <taxon>Liliopsida</taxon>
        <taxon>Dioscoreales</taxon>
        <taxon>Dioscoreaceae</taxon>
        <taxon>Dioscorea</taxon>
    </lineage>
</organism>
<comment type="subcellular location">
    <subcellularLocation>
        <location evidence="1">Nucleus</location>
    </subcellularLocation>
</comment>
<evidence type="ECO:0000256" key="2">
    <source>
        <dbReference type="ARBA" id="ARBA00009057"/>
    </source>
</evidence>
<dbReference type="EMBL" id="JAGGNH010000002">
    <property type="protein sequence ID" value="KAJ0981192.1"/>
    <property type="molecule type" value="Genomic_DNA"/>
</dbReference>